<evidence type="ECO:0000313" key="1">
    <source>
        <dbReference type="EMBL" id="ALI99890.1"/>
    </source>
</evidence>
<dbReference type="OrthoDB" id="739846at2"/>
<proteinExistence type="predicted"/>
<keyword evidence="2" id="KW-1185">Reference proteome</keyword>
<dbReference type="PATRIC" id="fig|512763.3.peg.3083"/>
<dbReference type="Proteomes" id="UP000061382">
    <property type="component" value="Chromosome"/>
</dbReference>
<protein>
    <recommendedName>
        <fullName evidence="3">Glycosyltransferase</fullName>
    </recommendedName>
</protein>
<accession>A0A0P0CR31</accession>
<organism evidence="1 2">
    <name type="scientific">Rufibacter tibetensis</name>
    <dbReference type="NCBI Taxonomy" id="512763"/>
    <lineage>
        <taxon>Bacteria</taxon>
        <taxon>Pseudomonadati</taxon>
        <taxon>Bacteroidota</taxon>
        <taxon>Cytophagia</taxon>
        <taxon>Cytophagales</taxon>
        <taxon>Hymenobacteraceae</taxon>
        <taxon>Rufibacter</taxon>
    </lineage>
</organism>
<reference evidence="1 2" key="1">
    <citation type="submission" date="2015-08" db="EMBL/GenBank/DDBJ databases">
        <title>Complete genome sequence of Rufibacter tibetensis strain 1351t, a radiation-resistant bacterium from tibet plateau.</title>
        <authorList>
            <person name="Dai J."/>
        </authorList>
    </citation>
    <scope>NUCLEOTIDE SEQUENCE [LARGE SCALE GENOMIC DNA]</scope>
    <source>
        <strain evidence="1 2">1351</strain>
    </source>
</reference>
<evidence type="ECO:0008006" key="3">
    <source>
        <dbReference type="Google" id="ProtNLM"/>
    </source>
</evidence>
<dbReference type="EMBL" id="CP012643">
    <property type="protein sequence ID" value="ALI99890.1"/>
    <property type="molecule type" value="Genomic_DNA"/>
</dbReference>
<gene>
    <name evidence="1" type="ORF">DC20_14060</name>
</gene>
<name>A0A0P0CR31_9BACT</name>
<dbReference type="STRING" id="512763.DC20_14060"/>
<evidence type="ECO:0000313" key="2">
    <source>
        <dbReference type="Proteomes" id="UP000061382"/>
    </source>
</evidence>
<dbReference type="RefSeq" id="WP_062544416.1">
    <property type="nucleotide sequence ID" value="NZ_CP012643.1"/>
</dbReference>
<dbReference type="KEGG" id="rti:DC20_14060"/>
<sequence length="318" mass="38259">MKRLVLRSLYVVALVRYPKLRDDLRFFMRDNYFSRLAQTKFFFKDYLKKKKYKVIKYQGEFDQELRYVLPFAYWHFLNGTLDKTISSKDTKELYFFSENHEERYQKRVWNETYMHYDVPNMTHSLTFSYKKWAQVPYKAHFANNIFKYEKPILVIANKYNIEWDQPPINFLDIPTLDKIVSKYKDKYQIIYNRPLSNQIVLDNSEVLDLNEYPWFKEKHPEVILMNDLYEKYKGSVVNNFNHLQLMVYANSNRFVSIHGGTAILASYFGGTNIILSDPNWGMEYPFKEYSTIMPRLSGAKILHAKNKGEVLEHVFNNY</sequence>
<dbReference type="AlphaFoldDB" id="A0A0P0CR31"/>